<evidence type="ECO:0000256" key="1">
    <source>
        <dbReference type="SAM" id="MobiDB-lite"/>
    </source>
</evidence>
<dbReference type="AlphaFoldDB" id="A0A1G1Y3J5"/>
<dbReference type="Gene3D" id="3.40.50.150">
    <property type="entry name" value="Vaccinia Virus protein VP39"/>
    <property type="match status" value="1"/>
</dbReference>
<comment type="caution">
    <text evidence="3">The sequence shown here is derived from an EMBL/GenBank/DDBJ whole genome shotgun (WGS) entry which is preliminary data.</text>
</comment>
<reference evidence="3 4" key="1">
    <citation type="journal article" date="2016" name="Nat. Commun.">
        <title>Thousands of microbial genomes shed light on interconnected biogeochemical processes in an aquifer system.</title>
        <authorList>
            <person name="Anantharaman K."/>
            <person name="Brown C.T."/>
            <person name="Hug L.A."/>
            <person name="Sharon I."/>
            <person name="Castelle C.J."/>
            <person name="Probst A.J."/>
            <person name="Thomas B.C."/>
            <person name="Singh A."/>
            <person name="Wilkins M.J."/>
            <person name="Karaoz U."/>
            <person name="Brodie E.L."/>
            <person name="Williams K.H."/>
            <person name="Hubbard S.S."/>
            <person name="Banfield J.F."/>
        </authorList>
    </citation>
    <scope>NUCLEOTIDE SEQUENCE [LARGE SCALE GENOMIC DNA]</scope>
</reference>
<sequence length="288" mass="33948">MEKHTKKSLKTDWSQIAAKSRAKREASSAPVGPELENYRFLLDQALRGKTAPRVLILGATPELRDLAIDLGAQTFAVDISEDMLTSMTEVMRYKDSPKNIYDKVDWLELDKFFEPENFDAILADASLNNVPPAKNEQVLRNCFFLLKPGGFFITRNYVYLPNKAKDTLSQVQQKYDQNRLNWLWLTIHVGQYTDWQSKIYNPQTKEFIYGKVLDLIFDFLKENKLRLSDEDLKRLANMKIHASKIIHISFPEEEWRDLVEKYFDIKDRVRHKNFEWTEYGPIWFLKKK</sequence>
<dbReference type="EMBL" id="MHIH01000065">
    <property type="protein sequence ID" value="OGY46913.1"/>
    <property type="molecule type" value="Genomic_DNA"/>
</dbReference>
<evidence type="ECO:0000313" key="3">
    <source>
        <dbReference type="EMBL" id="OGY46913.1"/>
    </source>
</evidence>
<dbReference type="CDD" id="cd02440">
    <property type="entry name" value="AdoMet_MTases"/>
    <property type="match status" value="1"/>
</dbReference>
<evidence type="ECO:0000259" key="2">
    <source>
        <dbReference type="Pfam" id="PF13847"/>
    </source>
</evidence>
<dbReference type="InterPro" id="IPR029063">
    <property type="entry name" value="SAM-dependent_MTases_sf"/>
</dbReference>
<feature type="region of interest" description="Disordered" evidence="1">
    <location>
        <begin position="1"/>
        <end position="30"/>
    </location>
</feature>
<name>A0A1G1Y3J5_9BACT</name>
<dbReference type="SUPFAM" id="SSF53335">
    <property type="entry name" value="S-adenosyl-L-methionine-dependent methyltransferases"/>
    <property type="match status" value="1"/>
</dbReference>
<dbReference type="Proteomes" id="UP000178747">
    <property type="component" value="Unassembled WGS sequence"/>
</dbReference>
<feature type="domain" description="Methyltransferase" evidence="2">
    <location>
        <begin position="72"/>
        <end position="173"/>
    </location>
</feature>
<proteinExistence type="predicted"/>
<evidence type="ECO:0000313" key="4">
    <source>
        <dbReference type="Proteomes" id="UP000178747"/>
    </source>
</evidence>
<gene>
    <name evidence="3" type="ORF">A3J62_03055</name>
</gene>
<dbReference type="Pfam" id="PF13847">
    <property type="entry name" value="Methyltransf_31"/>
    <property type="match status" value="1"/>
</dbReference>
<organism evidence="3 4">
    <name type="scientific">Candidatus Buchananbacteria bacterium RIFCSPHIGHO2_02_FULL_38_8</name>
    <dbReference type="NCBI Taxonomy" id="1797538"/>
    <lineage>
        <taxon>Bacteria</taxon>
        <taxon>Candidatus Buchananiibacteriota</taxon>
    </lineage>
</organism>
<accession>A0A1G1Y3J5</accession>
<dbReference type="InterPro" id="IPR025714">
    <property type="entry name" value="Methyltranfer_dom"/>
</dbReference>
<protein>
    <recommendedName>
        <fullName evidence="2">Methyltransferase domain-containing protein</fullName>
    </recommendedName>
</protein>